<evidence type="ECO:0000256" key="7">
    <source>
        <dbReference type="ARBA" id="ARBA00023125"/>
    </source>
</evidence>
<feature type="compositionally biased region" description="Basic residues" evidence="9">
    <location>
        <begin position="817"/>
        <end position="827"/>
    </location>
</feature>
<evidence type="ECO:0000259" key="10">
    <source>
        <dbReference type="PROSITE" id="PS51192"/>
    </source>
</evidence>
<feature type="compositionally biased region" description="Polar residues" evidence="9">
    <location>
        <begin position="2282"/>
        <end position="2299"/>
    </location>
</feature>
<feature type="compositionally biased region" description="Basic and acidic residues" evidence="9">
    <location>
        <begin position="175"/>
        <end position="188"/>
    </location>
</feature>
<dbReference type="Proteomes" id="UP000515158">
    <property type="component" value="Unplaced"/>
</dbReference>
<sequence>MDPFVPSRIGDVTIQRVSSRNNSSEEPKDELPSEGSAATMENLPVSPKDELVENETVKSPKAASPDQIVKAEKPSNEAENGMEASEKSDDASEKKDGIQNEVAVIEDQKSSEEAEPAVEPKAETIENENYEAGREEFEGEQVDEEGDVDDDEGPMDASQFLEMAQAEDEDENEMAFDKTGEDFLKEEPQENEDDLGNEPIRKKKRKANVSPSDVKQEAPDEDEGMDEDVNGAMEDGDYAAGESGDDFDEGDDLAEGNYEDEDERNENSGMKSIKSEPEDTSSKKPEEEGDDEGNETKDDVKKKLRSRQKRKVLVEEDTDESEEERKKKRKKRKKKGEDGETSEETESEDDGSGKKKKKKKKKKPGKKSKKKDDDDDGSGGEKEGKKSSNMRRNIRDVMDETQLDEATLAAQRQEMERLRRVQEQQRVLREMAIQRQQQQRADRVMSLLQGKTSLLKQVSVGPAQASKSGTSATSPNTVVVKVGSGATAQSNKKVLELLKVPKDSQDDMKPSVTKTLISKPIQGTTMMTPSVSIAPVRPSGSGQRPASAVKQPSFIQAQASYSASEGEEEEEEEEILEDGELEEGEGEVDEEGKKKKKDVVTISSSSSSEDDCIVLSEPSDDGEEEEGEDPTNSGMHTNDSFNVPDDEGRVQVNMGKPEGDPDIFLAPHIARLIKPHQIGGIRFLYDNVVESIERFSTSTGFGCILAHSMGLGKTLQVITFCDIFLRHTPAKTVMCIMPINTLQNWLSEFNMWMPDDPLATPLAVQGEVRPRTFGIFVLNDSHKTLKARAKVVDDWTTNGGVLLIGYEMYRQLSLKKMSKPKKSRRKRPISDDEELDPEEEEKRQKEMLEKVFEALVKPGPDLVICDEGHRIKNSHASISLALKQIRTKRRVVLTGYPLQNNLLEYWCMVDFVRPNYLGTKTEFCNMFERPIQNGQCIDSTPQDIRLMRYRAHVLHSLLEGFVQRRSHSVLTNALPQKEEYVLLVRLTPFQRKLYDTFMNEVVRTKAVPNPLKAFAVCCKIWNHPDVLYQFLKKREGGEGVDLDLEEAAAALAANTVTDPTGTPIEERKAATKGRPRGSTNKNRKKKEVSPTKPAATVLPNTSSHSDHSNPYNLSSQYPMHGQMNSNSSMMGSYNPYSGSGQSPYGSFNAHHYNPSSSYGHAGYSGPSGAFNASSSSLGLNATGQGSFSGSGSSGYGDSLASSPASQSSQYGSSSSQSMFSGSSSNNPSSSSTSAYGSMGPPYFGGNGPSGQHSMTDSFPPGSNYNQSWSGNSSYNSFNQGPSGSQAFPGSSYSGSGQSQGSQGAPFQGYGSSGSSSSFNQSMYGSGSASSSSSSTQQFGLMDQQMLDPGLMAPPSRPNPNLNPNLIPQQSPVNASGMLPGGAPTKNPAMMPSGMMGSGMGAGMGNAAPGMSGMNENMMGHNPQSMGMSSGVYQNPNIMNLPSNPPNQTQTGSMALSGMSSTDAPSAEDLLHSSDDFRAFDASLSKMDPGRGMYDVKDRNMFDPWGNSHGHPQDFNIINSQDMKPLQNSGLKKSENEKFSPGPSPLDQLKNDMGDVKLEEKPIVKDDELGLSSKSGASNQTDQDTKAADEGDSWRVDSMEIVDKDKEGQDDIKDKEGKEDEEEGALGAEGKPLVEPTAIIKPSGKEDPGIPYDWAVELMKDYVPGLVENSAKMVLFLCILEEALALGDRILLFSQSLFTLSLIEDYLQRSFIPVPGVYERWQRNRTYFRLDGSTAALEREKLINEFNANPNVFLFLVSTRAGSLGINLVGANRVIVFDASWNPCHDTQAVCRVYRYGQKKPCYVYRFVMDNCLEKKIYDRQINKQGMSDRVVDECNPDAHLSIKEVTNLCWDEEKESEIKDLSSEKDNYTDTAMQKIVEKHGKLLTKAPFQHESLLVDRKDKKLSQAEKRLAKRSYEMEKRANNRPVYNYYNANQGGLQIRPVQRDAAGNIIKPIASVRPIQSEMNSGLGTGNRNTKWIPAEVWQRQGMSAQEMTLPLDVVIPTNSPERSSIVLKAGQRVMVLKSPKGIYMQLENGKIIAIRTAFKSALGGNNKTEGNKPFAADKEDLKKGVNVGVVNKGNMKLSSGIHPLRNNPNITITPRAAPGAVRPGIRPILNRTPGGRMQTTANMRPWVRPGGVAGRAVPIRPGQNIRPGIRGLNPSVTVTPASAKTRTLGPVTITPRLAPATNFPGLKTFDKDKAKTESKSDGKLERSERVESEDGQSSNSSLDIPSSSSSKGNDSIPPKTDDKGDKLRGDPQGGDPDSNFSKATASDLTKIYNDGSAENKSSDGFSDKQGNSRSQDHLLNKATDLSSSLNSNASSFSSNAYNADKGSFPGSFPTSSSSVSKQYNANMQSGSMMTSSNFNTPTDLSVEDKSSSHIENQWKSPPAPQAFSPGVPAPSSKSTSQQRRLESPALDDNSNNSAHSNISSKSSTAHGSSLESRAPPSGEGGVSSYVGTDLSTSHSKTSNKLSSSNVSSSQSSSSSTKLNPSSTSSSVPTTTASNFPPLDPYANLYGSYGAYPGALPTSNYYNPYSYSAGFLPDPKTSLSNKSSTEPNPSTPVPSSRSSSKSTSRSESKKSSHESPRSSLPAAYESRQPSSSSSTSATHSSRSSGSSASTSAASSAVGSSSAASDTAAFSSSSSAAAAAAAYNPMMMSPSFNPTSCQYPPPPSAAGSANPFTAAAAAAANYTNPYAASPYGYTPNQFDAMYSAFHRPEAGLDPTSPYLRPMPGAAPPAGSFYPQNVYGSQYGSARDPYGQIPPYPGSPFIMPPAPYGGLASSATSASSTATSDQSTSQ</sequence>
<feature type="compositionally biased region" description="Polar residues" evidence="9">
    <location>
        <begin position="2546"/>
        <end position="2557"/>
    </location>
</feature>
<evidence type="ECO:0000256" key="8">
    <source>
        <dbReference type="ARBA" id="ARBA00023242"/>
    </source>
</evidence>
<feature type="compositionally biased region" description="Basic and acidic residues" evidence="9">
    <location>
        <begin position="1548"/>
        <end position="1567"/>
    </location>
</feature>
<feature type="region of interest" description="Disordered" evidence="9">
    <location>
        <begin position="2659"/>
        <end position="2678"/>
    </location>
</feature>
<feature type="compositionally biased region" description="Low complexity" evidence="9">
    <location>
        <begin position="1358"/>
        <end position="1371"/>
    </location>
</feature>
<dbReference type="InterPro" id="IPR027417">
    <property type="entry name" value="P-loop_NTPase"/>
</dbReference>
<feature type="region of interest" description="Disordered" evidence="9">
    <location>
        <begin position="2777"/>
        <end position="2797"/>
    </location>
</feature>
<keyword evidence="7" id="KW-0238">DNA-binding</keyword>
<name>A0A6P8ZP65_THRPL</name>
<feature type="compositionally biased region" description="Basic and acidic residues" evidence="9">
    <location>
        <begin position="84"/>
        <end position="98"/>
    </location>
</feature>
<feature type="compositionally biased region" description="Polar residues" evidence="9">
    <location>
        <begin position="1098"/>
        <end position="1117"/>
    </location>
</feature>
<feature type="region of interest" description="Disordered" evidence="9">
    <location>
        <begin position="1053"/>
        <end position="1126"/>
    </location>
</feature>
<dbReference type="GO" id="GO:0004386">
    <property type="term" value="F:helicase activity"/>
    <property type="evidence" value="ECO:0007669"/>
    <property type="project" value="UniProtKB-KW"/>
</dbReference>
<feature type="compositionally biased region" description="Low complexity" evidence="9">
    <location>
        <begin position="2312"/>
        <end position="2346"/>
    </location>
</feature>
<feature type="compositionally biased region" description="Low complexity" evidence="9">
    <location>
        <begin position="2779"/>
        <end position="2797"/>
    </location>
</feature>
<dbReference type="InterPro" id="IPR001650">
    <property type="entry name" value="Helicase_C-like"/>
</dbReference>
<evidence type="ECO:0000313" key="15">
    <source>
        <dbReference type="RefSeq" id="XP_034243564.1"/>
    </source>
</evidence>
<proteinExistence type="inferred from homology"/>
<feature type="compositionally biased region" description="Low complexity" evidence="9">
    <location>
        <begin position="2599"/>
        <end position="2637"/>
    </location>
</feature>
<dbReference type="Pfam" id="PF00176">
    <property type="entry name" value="SNF2-rel_dom"/>
    <property type="match status" value="1"/>
</dbReference>
<evidence type="ECO:0000256" key="6">
    <source>
        <dbReference type="ARBA" id="ARBA00022840"/>
    </source>
</evidence>
<protein>
    <submittedName>
        <fullName evidence="13 14">Uncharacterized protein LOC117646615 isoform X1</fullName>
    </submittedName>
</protein>
<keyword evidence="3" id="KW-0547">Nucleotide-binding</keyword>
<feature type="compositionally biased region" description="Low complexity" evidence="9">
    <location>
        <begin position="1289"/>
        <end position="1334"/>
    </location>
</feature>
<dbReference type="PROSITE" id="PS51194">
    <property type="entry name" value="HELICASE_CTER"/>
    <property type="match status" value="1"/>
</dbReference>
<feature type="domain" description="Helicase ATP-binding" evidence="10">
    <location>
        <begin position="694"/>
        <end position="915"/>
    </location>
</feature>
<feature type="compositionally biased region" description="Acidic residues" evidence="9">
    <location>
        <begin position="565"/>
        <end position="590"/>
    </location>
</feature>
<feature type="compositionally biased region" description="Basic and acidic residues" evidence="9">
    <location>
        <begin position="499"/>
        <end position="509"/>
    </location>
</feature>
<feature type="compositionally biased region" description="Basic residues" evidence="9">
    <location>
        <begin position="354"/>
        <end position="369"/>
    </location>
</feature>
<feature type="region of interest" description="Disordered" evidence="9">
    <location>
        <begin position="2100"/>
        <end position="2128"/>
    </location>
</feature>
<feature type="region of interest" description="Disordered" evidence="9">
    <location>
        <begin position="1442"/>
        <end position="1468"/>
    </location>
</feature>
<evidence type="ECO:0000256" key="9">
    <source>
        <dbReference type="SAM" id="MobiDB-lite"/>
    </source>
</evidence>
<feature type="compositionally biased region" description="Low complexity" evidence="9">
    <location>
        <begin position="2460"/>
        <end position="2503"/>
    </location>
</feature>
<feature type="region of interest" description="Disordered" evidence="9">
    <location>
        <begin position="499"/>
        <end position="644"/>
    </location>
</feature>
<feature type="compositionally biased region" description="Acidic residues" evidence="9">
    <location>
        <begin position="165"/>
        <end position="174"/>
    </location>
</feature>
<feature type="compositionally biased region" description="Acidic residues" evidence="9">
    <location>
        <begin position="219"/>
        <end position="264"/>
    </location>
</feature>
<dbReference type="PANTHER" id="PTHR45797:SF1">
    <property type="entry name" value="HELICASE ARIP4"/>
    <property type="match status" value="1"/>
</dbReference>
<dbReference type="OrthoDB" id="2020972at2759"/>
<feature type="compositionally biased region" description="Low complexity" evidence="9">
    <location>
        <begin position="2419"/>
        <end position="2433"/>
    </location>
</feature>
<dbReference type="GO" id="GO:0005524">
    <property type="term" value="F:ATP binding"/>
    <property type="evidence" value="ECO:0007669"/>
    <property type="project" value="UniProtKB-KW"/>
</dbReference>
<feature type="region of interest" description="Disordered" evidence="9">
    <location>
        <begin position="1184"/>
        <end position="1395"/>
    </location>
</feature>
<feature type="region of interest" description="Disordered" evidence="9">
    <location>
        <begin position="2541"/>
        <end position="2637"/>
    </location>
</feature>
<dbReference type="GeneID" id="117646615"/>
<dbReference type="InterPro" id="IPR038718">
    <property type="entry name" value="SNF2-like_sf"/>
</dbReference>
<dbReference type="KEGG" id="tpal:117646615"/>
<evidence type="ECO:0000313" key="13">
    <source>
        <dbReference type="RefSeq" id="XP_034243562.1"/>
    </source>
</evidence>
<evidence type="ECO:0000313" key="14">
    <source>
        <dbReference type="RefSeq" id="XP_034243563.1"/>
    </source>
</evidence>
<keyword evidence="12" id="KW-1185">Reference proteome</keyword>
<feature type="region of interest" description="Disordered" evidence="9">
    <location>
        <begin position="1524"/>
        <end position="1628"/>
    </location>
</feature>
<feature type="compositionally biased region" description="Polar residues" evidence="9">
    <location>
        <begin position="512"/>
        <end position="531"/>
    </location>
</feature>
<dbReference type="InterPro" id="IPR049730">
    <property type="entry name" value="SNF2/RAD54-like_C"/>
</dbReference>
<feature type="compositionally biased region" description="Polar residues" evidence="9">
    <location>
        <begin position="2347"/>
        <end position="2369"/>
    </location>
</feature>
<feature type="compositionally biased region" description="Basic and acidic residues" evidence="9">
    <location>
        <begin position="2245"/>
        <end position="2255"/>
    </location>
</feature>
<dbReference type="InterPro" id="IPR014001">
    <property type="entry name" value="Helicase_ATP-bd"/>
</dbReference>
<dbReference type="Pfam" id="PF00271">
    <property type="entry name" value="Helicase_C"/>
    <property type="match status" value="1"/>
</dbReference>
<feature type="region of interest" description="Disordered" evidence="9">
    <location>
        <begin position="2177"/>
        <end position="2519"/>
    </location>
</feature>
<accession>A0A6P8ZP65</accession>
<comment type="subcellular location">
    <subcellularLocation>
        <location evidence="1">Nucleus</location>
    </subcellularLocation>
</comment>
<dbReference type="SMART" id="SM00487">
    <property type="entry name" value="DEXDc"/>
    <property type="match status" value="1"/>
</dbReference>
<feature type="compositionally biased region" description="Low complexity" evidence="9">
    <location>
        <begin position="2562"/>
        <end position="2572"/>
    </location>
</feature>
<dbReference type="PROSITE" id="PS51192">
    <property type="entry name" value="HELICASE_ATP_BIND_1"/>
    <property type="match status" value="1"/>
</dbReference>
<feature type="compositionally biased region" description="Acidic residues" evidence="9">
    <location>
        <begin position="137"/>
        <end position="154"/>
    </location>
</feature>
<comment type="similarity">
    <text evidence="2">Belongs to the SNF2/RAD54 helicase family.</text>
</comment>
<dbReference type="SMART" id="SM00490">
    <property type="entry name" value="HELICc"/>
    <property type="match status" value="1"/>
</dbReference>
<evidence type="ECO:0000259" key="11">
    <source>
        <dbReference type="PROSITE" id="PS51194"/>
    </source>
</evidence>
<dbReference type="GO" id="GO:0016887">
    <property type="term" value="F:ATP hydrolysis activity"/>
    <property type="evidence" value="ECO:0007669"/>
    <property type="project" value="InterPro"/>
</dbReference>
<feature type="compositionally biased region" description="Basic and acidic residues" evidence="9">
    <location>
        <begin position="2573"/>
        <end position="2585"/>
    </location>
</feature>
<dbReference type="Gene3D" id="1.20.120.850">
    <property type="entry name" value="SWI2/SNF2 ATPases, N-terminal domain"/>
    <property type="match status" value="1"/>
</dbReference>
<dbReference type="SUPFAM" id="SSF52540">
    <property type="entry name" value="P-loop containing nucleoside triphosphate hydrolases"/>
    <property type="match status" value="2"/>
</dbReference>
<dbReference type="InterPro" id="IPR000330">
    <property type="entry name" value="SNF2_N"/>
</dbReference>
<evidence type="ECO:0000256" key="2">
    <source>
        <dbReference type="ARBA" id="ARBA00007025"/>
    </source>
</evidence>
<feature type="compositionally biased region" description="Polar residues" evidence="9">
    <location>
        <begin position="2264"/>
        <end position="2273"/>
    </location>
</feature>
<dbReference type="InterPro" id="IPR044574">
    <property type="entry name" value="ARIP4-like"/>
</dbReference>
<dbReference type="GO" id="GO:0003677">
    <property type="term" value="F:DNA binding"/>
    <property type="evidence" value="ECO:0007669"/>
    <property type="project" value="UniProtKB-KW"/>
</dbReference>
<feature type="compositionally biased region" description="Polar residues" evidence="9">
    <location>
        <begin position="553"/>
        <end position="563"/>
    </location>
</feature>
<feature type="compositionally biased region" description="Polar residues" evidence="9">
    <location>
        <begin position="1571"/>
        <end position="1581"/>
    </location>
</feature>
<gene>
    <name evidence="13 14 15" type="primary">LOC117646615</name>
</gene>
<dbReference type="CDD" id="cd18069">
    <property type="entry name" value="DEXHc_ARIP4"/>
    <property type="match status" value="1"/>
</dbReference>
<feature type="compositionally biased region" description="Basic and acidic residues" evidence="9">
    <location>
        <begin position="106"/>
        <end position="124"/>
    </location>
</feature>
<feature type="compositionally biased region" description="Low complexity" evidence="9">
    <location>
        <begin position="1195"/>
        <end position="1237"/>
    </location>
</feature>
<keyword evidence="4" id="KW-0378">Hydrolase</keyword>
<reference evidence="13 14" key="1">
    <citation type="submission" date="2025-04" db="UniProtKB">
        <authorList>
            <consortium name="RefSeq"/>
        </authorList>
    </citation>
    <scope>IDENTIFICATION</scope>
    <source>
        <tissue evidence="13 14">Total insect</tissue>
    </source>
</reference>
<feature type="compositionally biased region" description="Low complexity" evidence="9">
    <location>
        <begin position="2223"/>
        <end position="2236"/>
    </location>
</feature>
<feature type="compositionally biased region" description="Basic residues" evidence="9">
    <location>
        <begin position="302"/>
        <end position="311"/>
    </location>
</feature>
<dbReference type="RefSeq" id="XP_034243562.1">
    <property type="nucleotide sequence ID" value="XM_034387671.1"/>
</dbReference>
<keyword evidence="6" id="KW-0067">ATP-binding</keyword>
<feature type="region of interest" description="Disordered" evidence="9">
    <location>
        <begin position="1"/>
        <end position="409"/>
    </location>
</feature>
<feature type="domain" description="Helicase C-terminal" evidence="11">
    <location>
        <begin position="1677"/>
        <end position="1846"/>
    </location>
</feature>
<evidence type="ECO:0000256" key="3">
    <source>
        <dbReference type="ARBA" id="ARBA00022741"/>
    </source>
</evidence>
<evidence type="ECO:0000256" key="5">
    <source>
        <dbReference type="ARBA" id="ARBA00022806"/>
    </source>
</evidence>
<dbReference type="RefSeq" id="XP_034243563.1">
    <property type="nucleotide sequence ID" value="XM_034387672.1"/>
</dbReference>
<dbReference type="Gene3D" id="3.40.50.10810">
    <property type="entry name" value="Tandem AAA-ATPase domain"/>
    <property type="match status" value="1"/>
</dbReference>
<feature type="compositionally biased region" description="Polar residues" evidence="9">
    <location>
        <begin position="1249"/>
        <end position="1288"/>
    </location>
</feature>
<organism evidence="15">
    <name type="scientific">Thrips palmi</name>
    <name type="common">Melon thrips</name>
    <dbReference type="NCBI Taxonomy" id="161013"/>
    <lineage>
        <taxon>Eukaryota</taxon>
        <taxon>Metazoa</taxon>
        <taxon>Ecdysozoa</taxon>
        <taxon>Arthropoda</taxon>
        <taxon>Hexapoda</taxon>
        <taxon>Insecta</taxon>
        <taxon>Pterygota</taxon>
        <taxon>Neoptera</taxon>
        <taxon>Paraneoptera</taxon>
        <taxon>Thysanoptera</taxon>
        <taxon>Terebrantia</taxon>
        <taxon>Thripoidea</taxon>
        <taxon>Thripidae</taxon>
        <taxon>Thrips</taxon>
    </lineage>
</organism>
<feature type="compositionally biased region" description="Polar residues" evidence="9">
    <location>
        <begin position="631"/>
        <end position="641"/>
    </location>
</feature>
<feature type="compositionally biased region" description="Basic and acidic residues" evidence="9">
    <location>
        <begin position="47"/>
        <end position="58"/>
    </location>
</feature>
<feature type="compositionally biased region" description="Basic and acidic residues" evidence="9">
    <location>
        <begin position="1582"/>
        <end position="1617"/>
    </location>
</feature>
<feature type="compositionally biased region" description="Polar residues" evidence="9">
    <location>
        <begin position="1442"/>
        <end position="1463"/>
    </location>
</feature>
<dbReference type="RefSeq" id="XP_034243564.1">
    <property type="nucleotide sequence ID" value="XM_034387673.1"/>
</dbReference>
<feature type="compositionally biased region" description="Basic and acidic residues" evidence="9">
    <location>
        <begin position="2194"/>
        <end position="2218"/>
    </location>
</feature>
<dbReference type="InterPro" id="IPR044573">
    <property type="entry name" value="ARIP4_DEXHc"/>
</dbReference>
<dbReference type="PANTHER" id="PTHR45797">
    <property type="entry name" value="RAD54-LIKE"/>
    <property type="match status" value="1"/>
</dbReference>
<feature type="compositionally biased region" description="Basic residues" evidence="9">
    <location>
        <begin position="1070"/>
        <end position="1086"/>
    </location>
</feature>
<feature type="compositionally biased region" description="Basic and acidic residues" evidence="9">
    <location>
        <begin position="273"/>
        <end position="286"/>
    </location>
</feature>
<evidence type="ECO:0000313" key="12">
    <source>
        <dbReference type="Proteomes" id="UP000515158"/>
    </source>
</evidence>
<keyword evidence="5" id="KW-0347">Helicase</keyword>
<dbReference type="GO" id="GO:0005634">
    <property type="term" value="C:nucleus"/>
    <property type="evidence" value="ECO:0007669"/>
    <property type="project" value="UniProtKB-SubCell"/>
</dbReference>
<dbReference type="CDD" id="cd18793">
    <property type="entry name" value="SF2_C_SNF"/>
    <property type="match status" value="1"/>
</dbReference>
<feature type="region of interest" description="Disordered" evidence="9">
    <location>
        <begin position="817"/>
        <end position="842"/>
    </location>
</feature>
<feature type="compositionally biased region" description="Acidic residues" evidence="9">
    <location>
        <begin position="339"/>
        <end position="350"/>
    </location>
</feature>
<evidence type="ECO:0000256" key="4">
    <source>
        <dbReference type="ARBA" id="ARBA00022801"/>
    </source>
</evidence>
<dbReference type="Gene3D" id="3.40.50.300">
    <property type="entry name" value="P-loop containing nucleotide triphosphate hydrolases"/>
    <property type="match status" value="2"/>
</dbReference>
<feature type="compositionally biased region" description="Acidic residues" evidence="9">
    <location>
        <begin position="608"/>
        <end position="629"/>
    </location>
</feature>
<evidence type="ECO:0000256" key="1">
    <source>
        <dbReference type="ARBA" id="ARBA00004123"/>
    </source>
</evidence>
<keyword evidence="8" id="KW-0539">Nucleus</keyword>